<dbReference type="RefSeq" id="WP_198732076.1">
    <property type="nucleotide sequence ID" value="NZ_JAEINH010000001.1"/>
</dbReference>
<keyword evidence="2" id="KW-1003">Cell membrane</keyword>
<comment type="subcellular location">
    <subcellularLocation>
        <location evidence="1">Cell membrane</location>
        <topology evidence="1">Multi-pass membrane protein</topology>
    </subcellularLocation>
</comment>
<evidence type="ECO:0000256" key="3">
    <source>
        <dbReference type="ARBA" id="ARBA00022692"/>
    </source>
</evidence>
<evidence type="ECO:0000256" key="6">
    <source>
        <dbReference type="SAM" id="Phobius"/>
    </source>
</evidence>
<dbReference type="EMBL" id="JAEINH010000001">
    <property type="protein sequence ID" value="MBI9113505.1"/>
    <property type="molecule type" value="Genomic_DNA"/>
</dbReference>
<name>A0A934I948_9MICO</name>
<feature type="transmembrane region" description="Helical" evidence="6">
    <location>
        <begin position="118"/>
        <end position="140"/>
    </location>
</feature>
<dbReference type="AlphaFoldDB" id="A0A934I948"/>
<feature type="transmembrane region" description="Helical" evidence="6">
    <location>
        <begin position="160"/>
        <end position="182"/>
    </location>
</feature>
<keyword evidence="4 6" id="KW-1133">Transmembrane helix</keyword>
<evidence type="ECO:0000256" key="2">
    <source>
        <dbReference type="ARBA" id="ARBA00022475"/>
    </source>
</evidence>
<dbReference type="InterPro" id="IPR051461">
    <property type="entry name" value="UPF0750_membrane"/>
</dbReference>
<organism evidence="7 8">
    <name type="scientific">Sanguibacter suaedae</name>
    <dbReference type="NCBI Taxonomy" id="2795737"/>
    <lineage>
        <taxon>Bacteria</taxon>
        <taxon>Bacillati</taxon>
        <taxon>Actinomycetota</taxon>
        <taxon>Actinomycetes</taxon>
        <taxon>Micrococcales</taxon>
        <taxon>Sanguibacteraceae</taxon>
        <taxon>Sanguibacter</taxon>
    </lineage>
</organism>
<gene>
    <name evidence="7" type="ORF">JAV76_00575</name>
</gene>
<evidence type="ECO:0000256" key="5">
    <source>
        <dbReference type="ARBA" id="ARBA00023136"/>
    </source>
</evidence>
<keyword evidence="3 6" id="KW-0812">Transmembrane</keyword>
<evidence type="ECO:0000313" key="8">
    <source>
        <dbReference type="Proteomes" id="UP000602087"/>
    </source>
</evidence>
<dbReference type="PANTHER" id="PTHR33545">
    <property type="entry name" value="UPF0750 MEMBRANE PROTEIN YITT-RELATED"/>
    <property type="match status" value="1"/>
</dbReference>
<dbReference type="Pfam" id="PF02588">
    <property type="entry name" value="YitT_membrane"/>
    <property type="match status" value="1"/>
</dbReference>
<evidence type="ECO:0000256" key="4">
    <source>
        <dbReference type="ARBA" id="ARBA00022989"/>
    </source>
</evidence>
<keyword evidence="8" id="KW-1185">Reference proteome</keyword>
<comment type="caution">
    <text evidence="7">The sequence shown here is derived from an EMBL/GenBank/DDBJ whole genome shotgun (WGS) entry which is preliminary data.</text>
</comment>
<dbReference type="PANTHER" id="PTHR33545:SF5">
    <property type="entry name" value="UPF0750 MEMBRANE PROTEIN YITT"/>
    <property type="match status" value="1"/>
</dbReference>
<protein>
    <submittedName>
        <fullName evidence="7">YitT family protein</fullName>
    </submittedName>
</protein>
<dbReference type="Proteomes" id="UP000602087">
    <property type="component" value="Unassembled WGS sequence"/>
</dbReference>
<keyword evidence="5 6" id="KW-0472">Membrane</keyword>
<evidence type="ECO:0000256" key="1">
    <source>
        <dbReference type="ARBA" id="ARBA00004651"/>
    </source>
</evidence>
<reference evidence="7" key="1">
    <citation type="submission" date="2020-12" db="EMBL/GenBank/DDBJ databases">
        <title>Sanguibacter suaedae sp. nov., isolated from Suaeda aralocaspica.</title>
        <authorList>
            <person name="Ma Q."/>
        </authorList>
    </citation>
    <scope>NUCLEOTIDE SEQUENCE</scope>
    <source>
        <strain evidence="7">YZGR15</strain>
    </source>
</reference>
<feature type="transmembrane region" description="Helical" evidence="6">
    <location>
        <begin position="188"/>
        <end position="205"/>
    </location>
</feature>
<evidence type="ECO:0000313" key="7">
    <source>
        <dbReference type="EMBL" id="MBI9113505.1"/>
    </source>
</evidence>
<feature type="transmembrane region" description="Helical" evidence="6">
    <location>
        <begin position="88"/>
        <end position="106"/>
    </location>
</feature>
<accession>A0A934I948</accession>
<dbReference type="InterPro" id="IPR003740">
    <property type="entry name" value="YitT"/>
</dbReference>
<sequence length="213" mass="22835">MARHDTREPAAPALLVEARPHRPVEDVVALLIGSLALSFGLVLLKDVGGVSGGIAGIAFLVTYSTGWSFSLVFFLINIPFYVLAVVRLGWMFTLKTFAVVGLISVFTEVHTANVALDFLSPFYACALGGMFMGLGFLVLFRHRASAGGLGIFVLYVQERFGYSAGMVQLCFDSAIVLAALLVVDLPTVLASVLGVVVLNVILAMNHRPGRYRA</sequence>
<dbReference type="GO" id="GO:0005886">
    <property type="term" value="C:plasma membrane"/>
    <property type="evidence" value="ECO:0007669"/>
    <property type="project" value="UniProtKB-SubCell"/>
</dbReference>
<proteinExistence type="predicted"/>
<feature type="transmembrane region" description="Helical" evidence="6">
    <location>
        <begin position="27"/>
        <end position="44"/>
    </location>
</feature>
<feature type="transmembrane region" description="Helical" evidence="6">
    <location>
        <begin position="50"/>
        <end position="76"/>
    </location>
</feature>